<dbReference type="RefSeq" id="YP_009675521.1">
    <property type="nucleotide sequence ID" value="NC_043897.1"/>
</dbReference>
<protein>
    <submittedName>
        <fullName evidence="2">Uncharacterized protein</fullName>
    </submittedName>
</protein>
<feature type="transmembrane region" description="Helical" evidence="1">
    <location>
        <begin position="234"/>
        <end position="252"/>
    </location>
</feature>
<dbReference type="EMBL" id="MH922916">
    <property type="protein sequence ID" value="QDD68271.1"/>
    <property type="molecule type" value="Genomic_DNA"/>
</dbReference>
<reference evidence="2" key="1">
    <citation type="journal article" date="2019" name="Mitochondrial DNA Part B Resour">
        <title>Characterization of the complete mitochondrial genome of shrubby sophora (Sophora flavescens Ait.).</title>
        <authorList>
            <person name="Zhang W."/>
            <person name="Qingdu F."/>
            <person name="Li G."/>
        </authorList>
    </citation>
    <scope>NUCLEOTIDE SEQUENCE</scope>
</reference>
<keyword evidence="1" id="KW-0472">Membrane</keyword>
<keyword evidence="2" id="KW-0496">Mitochondrion</keyword>
<feature type="transmembrane region" description="Helical" evidence="1">
    <location>
        <begin position="148"/>
        <end position="169"/>
    </location>
</feature>
<keyword evidence="1" id="KW-1133">Transmembrane helix</keyword>
<keyword evidence="1" id="KW-0812">Transmembrane</keyword>
<dbReference type="AlphaFoldDB" id="A0A4Y5UZ16"/>
<organism evidence="2">
    <name type="scientific">Sophora flavescens</name>
    <name type="common">Shrubby sophora</name>
    <name type="synonym">Radiusia flavescens</name>
    <dbReference type="NCBI Taxonomy" id="49840"/>
    <lineage>
        <taxon>Eukaryota</taxon>
        <taxon>Viridiplantae</taxon>
        <taxon>Streptophyta</taxon>
        <taxon>Embryophyta</taxon>
        <taxon>Tracheophyta</taxon>
        <taxon>Spermatophyta</taxon>
        <taxon>Magnoliopsida</taxon>
        <taxon>eudicotyledons</taxon>
        <taxon>Gunneridae</taxon>
        <taxon>Pentapetalae</taxon>
        <taxon>rosids</taxon>
        <taxon>fabids</taxon>
        <taxon>Fabales</taxon>
        <taxon>Fabaceae</taxon>
        <taxon>Papilionoideae</taxon>
        <taxon>50 kb inversion clade</taxon>
        <taxon>genistoids sensu lato</taxon>
        <taxon>core genistoids</taxon>
        <taxon>Sophoreae</taxon>
        <taxon>Sophora</taxon>
    </lineage>
</organism>
<sequence length="265" mass="30987">MNYHSILHLFMQLTSRKPIYRNPPTIHVNETVGRLPVWAKYHGMNRINLLKESLKYEHKLEIINAMRYLPKGTKKVLYKGFNDAFSEYTFDRWRFWTSKARPTSKEVINSLHEKLNKGYASIGFDWGRIKEFTLEKAIHHSSTTDLRFILFLCLLYGFLIWAELVPTALLSHPLVAFSDHIKNIVYITRNMYENFVCSNHPDITSPCPCGERLNNIIREYMPMVDDRYTGKKKTYAFMITTIILTLALSETVSRQGIYLPLDVGI</sequence>
<name>A0A4Y5UZ16_SOPFL</name>
<geneLocation type="mitochondrion" evidence="2"/>
<proteinExistence type="predicted"/>
<accession>A0A4Y5UZ16</accession>
<evidence type="ECO:0000256" key="1">
    <source>
        <dbReference type="SAM" id="Phobius"/>
    </source>
</evidence>
<evidence type="ECO:0000313" key="2">
    <source>
        <dbReference type="EMBL" id="QDD68271.1"/>
    </source>
</evidence>
<dbReference type="GeneID" id="40866301"/>
<gene>
    <name evidence="2" type="primary">ORF265</name>
</gene>